<evidence type="ECO:0000259" key="2">
    <source>
        <dbReference type="Pfam" id="PF00534"/>
    </source>
</evidence>
<accession>A0A1H1F7X8</accession>
<dbReference type="Proteomes" id="UP000198848">
    <property type="component" value="Unassembled WGS sequence"/>
</dbReference>
<dbReference type="Pfam" id="PF00534">
    <property type="entry name" value="Glycos_transf_1"/>
    <property type="match status" value="1"/>
</dbReference>
<feature type="domain" description="Glycosyltransferase subfamily 4-like N-terminal" evidence="3">
    <location>
        <begin position="80"/>
        <end position="202"/>
    </location>
</feature>
<feature type="region of interest" description="Disordered" evidence="1">
    <location>
        <begin position="1"/>
        <end position="41"/>
    </location>
</feature>
<dbReference type="SUPFAM" id="SSF53756">
    <property type="entry name" value="UDP-Glycosyltransferase/glycogen phosphorylase"/>
    <property type="match status" value="1"/>
</dbReference>
<dbReference type="AlphaFoldDB" id="A0A1H1F7X8"/>
<dbReference type="Gene3D" id="3.40.50.2000">
    <property type="entry name" value="Glycogen Phosphorylase B"/>
    <property type="match status" value="2"/>
</dbReference>
<sequence>MSRTATESGASDSRPGESDSTDGETASRDPFESERSSPVDIDPVPEELRVLVVSGLAHKNERHYGPLAAVAEKTTLVCLEPRYDVDDADYLEVPDVGPRPLRIVVLFFLALLEGYRNDYDAVASISLLPYGLYALALKAIYGYPASLGIIGIDLDHHARQWYGAAPRWAFRRFDAVSVPGPSHVDDLEACGVSRNRIEILANAIEVERYRPDTLECDEQTDADREYDFVWVGRFSEEKDPVRFADALIALENRDESREFRAVMVGDGPLREEVEAKLEAHGLRDRVDLPGWVDDPLEYYRRSATVVLTSRRDALPLVMLEAMAIGLPPIVPPVGSIPDVVTDGENGIVVPGRDPDGFATAMARCLDDSDRRRTLGANATEIRSAFSYEQAERDWRRILTTAVAGDSRQ</sequence>
<reference evidence="5" key="1">
    <citation type="submission" date="2016-10" db="EMBL/GenBank/DDBJ databases">
        <authorList>
            <person name="Varghese N."/>
            <person name="Submissions S."/>
        </authorList>
    </citation>
    <scope>NUCLEOTIDE SEQUENCE [LARGE SCALE GENOMIC DNA]</scope>
    <source>
        <strain evidence="5">DSM 24767</strain>
    </source>
</reference>
<feature type="domain" description="Glycosyl transferase family 1" evidence="2">
    <location>
        <begin position="223"/>
        <end position="380"/>
    </location>
</feature>
<proteinExistence type="predicted"/>
<dbReference type="GO" id="GO:0016757">
    <property type="term" value="F:glycosyltransferase activity"/>
    <property type="evidence" value="ECO:0007669"/>
    <property type="project" value="InterPro"/>
</dbReference>
<keyword evidence="5" id="KW-1185">Reference proteome</keyword>
<name>A0A1H1F7X8_NATTX</name>
<dbReference type="CDD" id="cd03801">
    <property type="entry name" value="GT4_PimA-like"/>
    <property type="match status" value="1"/>
</dbReference>
<evidence type="ECO:0000259" key="3">
    <source>
        <dbReference type="Pfam" id="PF13579"/>
    </source>
</evidence>
<dbReference type="Pfam" id="PF13579">
    <property type="entry name" value="Glyco_trans_4_4"/>
    <property type="match status" value="1"/>
</dbReference>
<dbReference type="EMBL" id="FNLC01000002">
    <property type="protein sequence ID" value="SDQ96854.1"/>
    <property type="molecule type" value="Genomic_DNA"/>
</dbReference>
<evidence type="ECO:0000313" key="5">
    <source>
        <dbReference type="Proteomes" id="UP000198848"/>
    </source>
</evidence>
<evidence type="ECO:0000313" key="4">
    <source>
        <dbReference type="EMBL" id="SDQ96854.1"/>
    </source>
</evidence>
<feature type="compositionally biased region" description="Basic and acidic residues" evidence="1">
    <location>
        <begin position="25"/>
        <end position="37"/>
    </location>
</feature>
<dbReference type="OrthoDB" id="131038at2157"/>
<evidence type="ECO:0000256" key="1">
    <source>
        <dbReference type="SAM" id="MobiDB-lite"/>
    </source>
</evidence>
<protein>
    <submittedName>
        <fullName evidence="4">Glycosyltransferase involved in cell wall bisynthesis</fullName>
    </submittedName>
</protein>
<keyword evidence="4" id="KW-0808">Transferase</keyword>
<dbReference type="PANTHER" id="PTHR12526:SF630">
    <property type="entry name" value="GLYCOSYLTRANSFERASE"/>
    <property type="match status" value="1"/>
</dbReference>
<dbReference type="InterPro" id="IPR028098">
    <property type="entry name" value="Glyco_trans_4-like_N"/>
</dbReference>
<gene>
    <name evidence="4" type="ORF">SAMN04489842_1852</name>
</gene>
<dbReference type="STRING" id="1095778.SAMN04489842_1852"/>
<feature type="compositionally biased region" description="Polar residues" evidence="1">
    <location>
        <begin position="1"/>
        <end position="11"/>
    </location>
</feature>
<dbReference type="PANTHER" id="PTHR12526">
    <property type="entry name" value="GLYCOSYLTRANSFERASE"/>
    <property type="match status" value="1"/>
</dbReference>
<dbReference type="InterPro" id="IPR001296">
    <property type="entry name" value="Glyco_trans_1"/>
</dbReference>
<organism evidence="4 5">
    <name type="scientific">Natronobacterium texcoconense</name>
    <dbReference type="NCBI Taxonomy" id="1095778"/>
    <lineage>
        <taxon>Archaea</taxon>
        <taxon>Methanobacteriati</taxon>
        <taxon>Methanobacteriota</taxon>
        <taxon>Stenosarchaea group</taxon>
        <taxon>Halobacteria</taxon>
        <taxon>Halobacteriales</taxon>
        <taxon>Natrialbaceae</taxon>
        <taxon>Natronobacterium</taxon>
    </lineage>
</organism>
<dbReference type="RefSeq" id="WP_090380662.1">
    <property type="nucleotide sequence ID" value="NZ_FNLC01000002.1"/>
</dbReference>